<reference evidence="2 3" key="1">
    <citation type="submission" date="2014-03" db="EMBL/GenBank/DDBJ databases">
        <title>Draft genome of the hookworm Oesophagostomum dentatum.</title>
        <authorList>
            <person name="Mitreva M."/>
        </authorList>
    </citation>
    <scope>NUCLEOTIDE SEQUENCE [LARGE SCALE GENOMIC DNA]</scope>
    <source>
        <strain evidence="2 3">OD-Hann</strain>
    </source>
</reference>
<dbReference type="Proteomes" id="UP000053660">
    <property type="component" value="Unassembled WGS sequence"/>
</dbReference>
<proteinExistence type="predicted"/>
<evidence type="ECO:0000313" key="2">
    <source>
        <dbReference type="EMBL" id="KHJ84058.1"/>
    </source>
</evidence>
<dbReference type="EMBL" id="KN570387">
    <property type="protein sequence ID" value="KHJ84058.1"/>
    <property type="molecule type" value="Genomic_DNA"/>
</dbReference>
<evidence type="ECO:0000313" key="3">
    <source>
        <dbReference type="Proteomes" id="UP000053660"/>
    </source>
</evidence>
<accession>A0A0B1SFG0</accession>
<gene>
    <name evidence="2" type="ORF">OESDEN_16232</name>
</gene>
<evidence type="ECO:0000256" key="1">
    <source>
        <dbReference type="SAM" id="Coils"/>
    </source>
</evidence>
<sequence length="67" mass="7695">MKCFCNCEEQLINASELEEAAQALTEEQQKQAEQIKTNPCVGMFAFCLSVDYFTLQRVLKLQNPDDF</sequence>
<keyword evidence="3" id="KW-1185">Reference proteome</keyword>
<protein>
    <submittedName>
        <fullName evidence="2">Uncharacterized protein</fullName>
    </submittedName>
</protein>
<dbReference type="AlphaFoldDB" id="A0A0B1SFG0"/>
<organism evidence="2 3">
    <name type="scientific">Oesophagostomum dentatum</name>
    <name type="common">Nodular worm</name>
    <dbReference type="NCBI Taxonomy" id="61180"/>
    <lineage>
        <taxon>Eukaryota</taxon>
        <taxon>Metazoa</taxon>
        <taxon>Ecdysozoa</taxon>
        <taxon>Nematoda</taxon>
        <taxon>Chromadorea</taxon>
        <taxon>Rhabditida</taxon>
        <taxon>Rhabditina</taxon>
        <taxon>Rhabditomorpha</taxon>
        <taxon>Strongyloidea</taxon>
        <taxon>Strongylidae</taxon>
        <taxon>Oesophagostomum</taxon>
    </lineage>
</organism>
<name>A0A0B1SFG0_OESDE</name>
<dbReference type="OrthoDB" id="5792517at2759"/>
<keyword evidence="1" id="KW-0175">Coiled coil</keyword>
<feature type="coiled-coil region" evidence="1">
    <location>
        <begin position="7"/>
        <end position="34"/>
    </location>
</feature>